<evidence type="ECO:0000256" key="1">
    <source>
        <dbReference type="ARBA" id="ARBA00004651"/>
    </source>
</evidence>
<feature type="transmembrane region" description="Helical" evidence="8">
    <location>
        <begin position="391"/>
        <end position="411"/>
    </location>
</feature>
<evidence type="ECO:0000256" key="6">
    <source>
        <dbReference type="ARBA" id="ARBA00038076"/>
    </source>
</evidence>
<sequence length="428" mass="46228">MKLKDSISLAWSTISKDKLRTGITVSIIALGITALIGILTATESMNQSLKESFSAMGANGFTIRYKERNMNFGGGGSEVTKTTKSKQKKRKSNQGKKITYQEAVAFKKQYTFPATVSVSARGNFSALAQYYDGTKLYKTNPNVALQGSDENYLELNGYKLGSGRNFTVQDVNSGRSVAIIGYDIVRKCFNENAALAIGKTVLIDNIPYQVIGTLESRGASAFMDLDNIAITTYNTLRRVSTITGSYSIGILVKDYNHLEQAIGQATGLFRGVRKLEVSEESNFSMEKSDAVAEQMIGYLGGITAAAGVIGFITLFGAAIGLMNIMLVAVTERTKEVGLVKAIGGTKVAIRRQFIFESIFISLLGALFGVIFGVLIGNGFGMYLGTGFIMPWGWIVMGFVLCLITGLLSGVYPANKAAKLDPIVALRYE</sequence>
<dbReference type="InterPro" id="IPR050250">
    <property type="entry name" value="Macrolide_Exporter_MacB"/>
</dbReference>
<dbReference type="Pfam" id="PF02687">
    <property type="entry name" value="FtsX"/>
    <property type="match status" value="1"/>
</dbReference>
<feature type="compositionally biased region" description="Basic residues" evidence="7">
    <location>
        <begin position="83"/>
        <end position="94"/>
    </location>
</feature>
<dbReference type="InterPro" id="IPR025857">
    <property type="entry name" value="MacB_PCD"/>
</dbReference>
<evidence type="ECO:0000313" key="11">
    <source>
        <dbReference type="EMBL" id="MDA3614894.1"/>
    </source>
</evidence>
<dbReference type="EMBL" id="JAQGEF010000008">
    <property type="protein sequence ID" value="MDA3614894.1"/>
    <property type="molecule type" value="Genomic_DNA"/>
</dbReference>
<name>A0ABT4UJY6_9BACT</name>
<dbReference type="Proteomes" id="UP001210231">
    <property type="component" value="Unassembled WGS sequence"/>
</dbReference>
<keyword evidence="2" id="KW-1003">Cell membrane</keyword>
<dbReference type="RefSeq" id="WP_407031218.1">
    <property type="nucleotide sequence ID" value="NZ_JAQGEF010000008.1"/>
</dbReference>
<evidence type="ECO:0000256" key="7">
    <source>
        <dbReference type="SAM" id="MobiDB-lite"/>
    </source>
</evidence>
<gene>
    <name evidence="11" type="ORF">O3P16_08750</name>
</gene>
<feature type="region of interest" description="Disordered" evidence="7">
    <location>
        <begin position="72"/>
        <end position="95"/>
    </location>
</feature>
<feature type="domain" description="ABC3 transporter permease C-terminal" evidence="9">
    <location>
        <begin position="308"/>
        <end position="421"/>
    </location>
</feature>
<evidence type="ECO:0000259" key="9">
    <source>
        <dbReference type="Pfam" id="PF02687"/>
    </source>
</evidence>
<feature type="transmembrane region" description="Helical" evidence="8">
    <location>
        <begin position="21"/>
        <end position="41"/>
    </location>
</feature>
<proteinExistence type="inferred from homology"/>
<reference evidence="11 12" key="1">
    <citation type="submission" date="2022-12" db="EMBL/GenBank/DDBJ databases">
        <title>Chitinophagaceae gen. sp. nov., a new member of the family Chitinophagaceae, isolated from soil in a chemical factory.</title>
        <authorList>
            <person name="Ke Z."/>
        </authorList>
    </citation>
    <scope>NUCLEOTIDE SEQUENCE [LARGE SCALE GENOMIC DNA]</scope>
    <source>
        <strain evidence="11 12">LY-5</strain>
    </source>
</reference>
<comment type="subcellular location">
    <subcellularLocation>
        <location evidence="1">Cell membrane</location>
        <topology evidence="1">Multi-pass membrane protein</topology>
    </subcellularLocation>
</comment>
<dbReference type="PANTHER" id="PTHR30572">
    <property type="entry name" value="MEMBRANE COMPONENT OF TRANSPORTER-RELATED"/>
    <property type="match status" value="1"/>
</dbReference>
<evidence type="ECO:0000256" key="3">
    <source>
        <dbReference type="ARBA" id="ARBA00022692"/>
    </source>
</evidence>
<dbReference type="Pfam" id="PF12704">
    <property type="entry name" value="MacB_PCD"/>
    <property type="match status" value="1"/>
</dbReference>
<keyword evidence="5 8" id="KW-0472">Membrane</keyword>
<keyword evidence="4 8" id="KW-1133">Transmembrane helix</keyword>
<organism evidence="11 12">
    <name type="scientific">Polluticaenibacter yanchengensis</name>
    <dbReference type="NCBI Taxonomy" id="3014562"/>
    <lineage>
        <taxon>Bacteria</taxon>
        <taxon>Pseudomonadati</taxon>
        <taxon>Bacteroidota</taxon>
        <taxon>Chitinophagia</taxon>
        <taxon>Chitinophagales</taxon>
        <taxon>Chitinophagaceae</taxon>
        <taxon>Polluticaenibacter</taxon>
    </lineage>
</organism>
<keyword evidence="12" id="KW-1185">Reference proteome</keyword>
<evidence type="ECO:0000256" key="8">
    <source>
        <dbReference type="SAM" id="Phobius"/>
    </source>
</evidence>
<evidence type="ECO:0000259" key="10">
    <source>
        <dbReference type="Pfam" id="PF12704"/>
    </source>
</evidence>
<dbReference type="PANTHER" id="PTHR30572:SF4">
    <property type="entry name" value="ABC TRANSPORTER PERMEASE YTRF"/>
    <property type="match status" value="1"/>
</dbReference>
<evidence type="ECO:0000256" key="2">
    <source>
        <dbReference type="ARBA" id="ARBA00022475"/>
    </source>
</evidence>
<comment type="caution">
    <text evidence="11">The sequence shown here is derived from an EMBL/GenBank/DDBJ whole genome shotgun (WGS) entry which is preliminary data.</text>
</comment>
<feature type="domain" description="MacB-like periplasmic core" evidence="10">
    <location>
        <begin position="21"/>
        <end position="265"/>
    </location>
</feature>
<comment type="similarity">
    <text evidence="6">Belongs to the ABC-4 integral membrane protein family.</text>
</comment>
<feature type="transmembrane region" description="Helical" evidence="8">
    <location>
        <begin position="295"/>
        <end position="324"/>
    </location>
</feature>
<evidence type="ECO:0000313" key="12">
    <source>
        <dbReference type="Proteomes" id="UP001210231"/>
    </source>
</evidence>
<protein>
    <submittedName>
        <fullName evidence="11">ABC transporter permease</fullName>
    </submittedName>
</protein>
<accession>A0ABT4UJY6</accession>
<feature type="transmembrane region" description="Helical" evidence="8">
    <location>
        <begin position="358"/>
        <end position="379"/>
    </location>
</feature>
<keyword evidence="3 8" id="KW-0812">Transmembrane</keyword>
<evidence type="ECO:0000256" key="5">
    <source>
        <dbReference type="ARBA" id="ARBA00023136"/>
    </source>
</evidence>
<evidence type="ECO:0000256" key="4">
    <source>
        <dbReference type="ARBA" id="ARBA00022989"/>
    </source>
</evidence>
<dbReference type="InterPro" id="IPR003838">
    <property type="entry name" value="ABC3_permease_C"/>
</dbReference>